<feature type="signal peptide" evidence="5">
    <location>
        <begin position="1"/>
        <end position="22"/>
    </location>
</feature>
<dbReference type="AlphaFoldDB" id="A0A5C4RNH4"/>
<dbReference type="GO" id="GO:0016787">
    <property type="term" value="F:hydrolase activity"/>
    <property type="evidence" value="ECO:0007669"/>
    <property type="project" value="UniProtKB-KW"/>
</dbReference>
<comment type="caution">
    <text evidence="7">The sequence shown here is derived from an EMBL/GenBank/DDBJ whole genome shotgun (WGS) entry which is preliminary data.</text>
</comment>
<dbReference type="PANTHER" id="PTHR33607">
    <property type="entry name" value="ENDONUCLEASE-1"/>
    <property type="match status" value="1"/>
</dbReference>
<reference evidence="7 8" key="1">
    <citation type="submission" date="2019-03" db="EMBL/GenBank/DDBJ databases">
        <title>Arenimonas daejeonensis sp. nov., isolated from compost.</title>
        <authorList>
            <person name="Jeon C.O."/>
        </authorList>
    </citation>
    <scope>NUCLEOTIDE SEQUENCE [LARGE SCALE GENOMIC DNA]</scope>
    <source>
        <strain evidence="7 8">R29</strain>
    </source>
</reference>
<dbReference type="SUPFAM" id="SSF54060">
    <property type="entry name" value="His-Me finger endonucleases"/>
    <property type="match status" value="1"/>
</dbReference>
<evidence type="ECO:0000256" key="5">
    <source>
        <dbReference type="SAM" id="SignalP"/>
    </source>
</evidence>
<evidence type="ECO:0000256" key="2">
    <source>
        <dbReference type="ARBA" id="ARBA00022722"/>
    </source>
</evidence>
<organism evidence="7 8">
    <name type="scientific">Arenimonas terrae</name>
    <dbReference type="NCBI Taxonomy" id="2546226"/>
    <lineage>
        <taxon>Bacteria</taxon>
        <taxon>Pseudomonadati</taxon>
        <taxon>Pseudomonadota</taxon>
        <taxon>Gammaproteobacteria</taxon>
        <taxon>Lysobacterales</taxon>
        <taxon>Lysobacteraceae</taxon>
        <taxon>Arenimonas</taxon>
    </lineage>
</organism>
<gene>
    <name evidence="7" type="ORF">E1B00_14875</name>
</gene>
<evidence type="ECO:0000313" key="8">
    <source>
        <dbReference type="Proteomes" id="UP000305760"/>
    </source>
</evidence>
<keyword evidence="2" id="KW-0540">Nuclease</keyword>
<dbReference type="InterPro" id="IPR044925">
    <property type="entry name" value="His-Me_finger_sf"/>
</dbReference>
<dbReference type="InterPro" id="IPR007346">
    <property type="entry name" value="Endonuclease-I"/>
</dbReference>
<dbReference type="Proteomes" id="UP000305760">
    <property type="component" value="Unassembled WGS sequence"/>
</dbReference>
<protein>
    <submittedName>
        <fullName evidence="7">Ribonuclease</fullName>
    </submittedName>
</protein>
<evidence type="ECO:0000256" key="4">
    <source>
        <dbReference type="ARBA" id="ARBA00022801"/>
    </source>
</evidence>
<proteinExistence type="inferred from homology"/>
<dbReference type="PANTHER" id="PTHR33607:SF2">
    <property type="entry name" value="ENDONUCLEASE-1"/>
    <property type="match status" value="1"/>
</dbReference>
<dbReference type="Pfam" id="PF13205">
    <property type="entry name" value="Big_5"/>
    <property type="match status" value="1"/>
</dbReference>
<evidence type="ECO:0000256" key="1">
    <source>
        <dbReference type="ARBA" id="ARBA00006429"/>
    </source>
</evidence>
<dbReference type="InterPro" id="IPR032812">
    <property type="entry name" value="SbsA_Ig"/>
</dbReference>
<feature type="chain" id="PRO_5023013558" evidence="5">
    <location>
        <begin position="23"/>
        <end position="557"/>
    </location>
</feature>
<sequence>MTTLFRGLAPALLMFCPGLASAGVWINEIHYDNAGTDTGERIEVAGDAGSSLAGWSLHLYNGADRKVYATRTLSGTLGSTCGAYGFVSVDAAGLQNGAPDGVALVNASGVAVQFLSYEGSFKAADGPARNKTSVNLPVSETEATAVGHSLQLKGTGTAYANFTWSAASASSFGTCNAGQTFPVPDLAPTVTASSPANGSSAVPLDTNLSVTFSEPVSLAAGAITLGCDTSGNVALTVSGGPTVFTADPTSNLAGLEDCLVEVVAAKVTDLDGAATPMAANYSTVFTTASVPGGDYYGTADDSSASALRASLHAIIDDHVKIPYSSSTATDTWDVLEFADEDPNNPGRILDVYRNASYQKYGAGNTEYNREHTWPKSYGFTNDGSGNYPYTDTHMLFLSDSGYNSSRGNKPYADCLAGCTERVTVANNGEGGGSGVFPGNSNWYDTLNWQTWGDRKGDVARAVLYMDVRYAGGTHGVTGVAEPDLVLTDDPGLINASSSNLNVAYMGLLSDLLQWHAEDPVDDKERLRNEAVFSYQGNRNPFIDHPEWVACVFQGQCP</sequence>
<feature type="domain" description="SbsA Ig-like" evidence="6">
    <location>
        <begin position="187"/>
        <end position="287"/>
    </location>
</feature>
<name>A0A5C4RNH4_9GAMM</name>
<evidence type="ECO:0000259" key="6">
    <source>
        <dbReference type="Pfam" id="PF13205"/>
    </source>
</evidence>
<evidence type="ECO:0000313" key="7">
    <source>
        <dbReference type="EMBL" id="TNJ32680.1"/>
    </source>
</evidence>
<keyword evidence="4" id="KW-0378">Hydrolase</keyword>
<dbReference type="RefSeq" id="WP_139450253.1">
    <property type="nucleotide sequence ID" value="NZ_SMDR01000005.1"/>
</dbReference>
<dbReference type="Pfam" id="PF04231">
    <property type="entry name" value="Endonuclease_1"/>
    <property type="match status" value="1"/>
</dbReference>
<evidence type="ECO:0000256" key="3">
    <source>
        <dbReference type="ARBA" id="ARBA00022729"/>
    </source>
</evidence>
<dbReference type="EMBL" id="SMDR01000005">
    <property type="protein sequence ID" value="TNJ32680.1"/>
    <property type="molecule type" value="Genomic_DNA"/>
</dbReference>
<keyword evidence="8" id="KW-1185">Reference proteome</keyword>
<keyword evidence="3 5" id="KW-0732">Signal</keyword>
<dbReference type="OrthoDB" id="9800417at2"/>
<accession>A0A5C4RNH4</accession>
<comment type="similarity">
    <text evidence="1">Belongs to the EndA/NucM nuclease family.</text>
</comment>
<dbReference type="GO" id="GO:0004518">
    <property type="term" value="F:nuclease activity"/>
    <property type="evidence" value="ECO:0007669"/>
    <property type="project" value="UniProtKB-KW"/>
</dbReference>